<dbReference type="InterPro" id="IPR036509">
    <property type="entry name" value="Met_Sox_Rdtase_MsrA_sf"/>
</dbReference>
<evidence type="ECO:0000259" key="6">
    <source>
        <dbReference type="Pfam" id="PF01625"/>
    </source>
</evidence>
<evidence type="ECO:0000313" key="7">
    <source>
        <dbReference type="EMBL" id="PWE00668.1"/>
    </source>
</evidence>
<evidence type="ECO:0000256" key="1">
    <source>
        <dbReference type="ARBA" id="ARBA00023002"/>
    </source>
</evidence>
<comment type="caution">
    <text evidence="7">The sequence shown here is derived from an EMBL/GenBank/DDBJ whole genome shotgun (WGS) entry which is preliminary data.</text>
</comment>
<dbReference type="Proteomes" id="UP000244956">
    <property type="component" value="Unassembled WGS sequence"/>
</dbReference>
<dbReference type="AlphaFoldDB" id="A0A2U2BC74"/>
<dbReference type="Pfam" id="PF01625">
    <property type="entry name" value="PMSR"/>
    <property type="match status" value="1"/>
</dbReference>
<evidence type="ECO:0000256" key="4">
    <source>
        <dbReference type="HAMAP-Rule" id="MF_01401"/>
    </source>
</evidence>
<evidence type="ECO:0000256" key="3">
    <source>
        <dbReference type="ARBA" id="ARBA00048782"/>
    </source>
</evidence>
<dbReference type="EC" id="1.8.4.11" evidence="4"/>
<comment type="catalytic activity">
    <reaction evidence="2 4">
        <text>L-methionyl-[protein] + [thioredoxin]-disulfide + H2O = L-methionyl-(S)-S-oxide-[protein] + [thioredoxin]-dithiol</text>
        <dbReference type="Rhea" id="RHEA:14217"/>
        <dbReference type="Rhea" id="RHEA-COMP:10698"/>
        <dbReference type="Rhea" id="RHEA-COMP:10700"/>
        <dbReference type="Rhea" id="RHEA-COMP:12313"/>
        <dbReference type="Rhea" id="RHEA-COMP:12315"/>
        <dbReference type="ChEBI" id="CHEBI:15377"/>
        <dbReference type="ChEBI" id="CHEBI:16044"/>
        <dbReference type="ChEBI" id="CHEBI:29950"/>
        <dbReference type="ChEBI" id="CHEBI:44120"/>
        <dbReference type="ChEBI" id="CHEBI:50058"/>
        <dbReference type="EC" id="1.8.4.11"/>
    </reaction>
</comment>
<dbReference type="PANTHER" id="PTHR43774:SF1">
    <property type="entry name" value="PEPTIDE METHIONINE SULFOXIDE REDUCTASE MSRA 2"/>
    <property type="match status" value="1"/>
</dbReference>
<gene>
    <name evidence="4 7" type="primary">msrA</name>
    <name evidence="7" type="ORF">DDZ16_03475</name>
</gene>
<dbReference type="HAMAP" id="MF_01401">
    <property type="entry name" value="MsrA"/>
    <property type="match status" value="1"/>
</dbReference>
<feature type="chain" id="PRO_5015712361" description="Peptide methionine sulfoxide reductase MsrA" evidence="5">
    <location>
        <begin position="20"/>
        <end position="198"/>
    </location>
</feature>
<feature type="active site" evidence="4">
    <location>
        <position position="32"/>
    </location>
</feature>
<proteinExistence type="inferred from homology"/>
<dbReference type="EMBL" id="QEWP01000002">
    <property type="protein sequence ID" value="PWE00668.1"/>
    <property type="molecule type" value="Genomic_DNA"/>
</dbReference>
<evidence type="ECO:0000313" key="8">
    <source>
        <dbReference type="Proteomes" id="UP000244956"/>
    </source>
</evidence>
<feature type="domain" description="Peptide methionine sulphoxide reductase MsrA" evidence="6">
    <location>
        <begin position="26"/>
        <end position="178"/>
    </location>
</feature>
<protein>
    <recommendedName>
        <fullName evidence="4">Peptide methionine sulfoxide reductase MsrA</fullName>
        <shortName evidence="4">Protein-methionine-S-oxide reductase</shortName>
        <ecNumber evidence="4">1.8.4.11</ecNumber>
    </recommendedName>
    <alternativeName>
        <fullName evidence="4">Peptide-methionine (S)-S-oxide reductase</fullName>
        <shortName evidence="4">Peptide Met(O) reductase</shortName>
    </alternativeName>
</protein>
<dbReference type="Gene3D" id="3.30.1060.10">
    <property type="entry name" value="Peptide methionine sulphoxide reductase MsrA"/>
    <property type="match status" value="1"/>
</dbReference>
<feature type="signal peptide" evidence="5">
    <location>
        <begin position="1"/>
        <end position="19"/>
    </location>
</feature>
<keyword evidence="8" id="KW-1185">Reference proteome</keyword>
<dbReference type="GO" id="GO:0008113">
    <property type="term" value="F:peptide-methionine (S)-S-oxide reductase activity"/>
    <property type="evidence" value="ECO:0007669"/>
    <property type="project" value="UniProtKB-UniRule"/>
</dbReference>
<dbReference type="PANTHER" id="PTHR43774">
    <property type="entry name" value="PEPTIDE METHIONINE SULFOXIDE REDUCTASE"/>
    <property type="match status" value="1"/>
</dbReference>
<sequence>MKIFLVFILLNLSFVMVHSGNQESVATFGGGCFWCIEAVFDELQGVTKVESGYSGGKISNPTYREVCSGLTGHAEVVKVYFDSEVISYKELLAVFFSIHDPTTLNRQGADVGPQYRSVIFYHDEAQKKESEEFIEELEEEGVFSNPVVTEVSPAEAFFVAEDYHQDYYENNPSQPYCQVVINPKMKKFKEKFSDKLKD</sequence>
<accession>A0A2U2BC74</accession>
<evidence type="ECO:0000256" key="2">
    <source>
        <dbReference type="ARBA" id="ARBA00047806"/>
    </source>
</evidence>
<comment type="catalytic activity">
    <reaction evidence="3 4">
        <text>[thioredoxin]-disulfide + L-methionine + H2O = L-methionine (S)-S-oxide + [thioredoxin]-dithiol</text>
        <dbReference type="Rhea" id="RHEA:19993"/>
        <dbReference type="Rhea" id="RHEA-COMP:10698"/>
        <dbReference type="Rhea" id="RHEA-COMP:10700"/>
        <dbReference type="ChEBI" id="CHEBI:15377"/>
        <dbReference type="ChEBI" id="CHEBI:29950"/>
        <dbReference type="ChEBI" id="CHEBI:50058"/>
        <dbReference type="ChEBI" id="CHEBI:57844"/>
        <dbReference type="ChEBI" id="CHEBI:58772"/>
        <dbReference type="EC" id="1.8.4.11"/>
    </reaction>
</comment>
<dbReference type="NCBIfam" id="TIGR00401">
    <property type="entry name" value="msrA"/>
    <property type="match status" value="1"/>
</dbReference>
<comment type="similarity">
    <text evidence="4">Belongs to the MsrA Met sulfoxide reductase family.</text>
</comment>
<reference evidence="7 8" key="1">
    <citation type="submission" date="2018-05" db="EMBL/GenBank/DDBJ databases">
        <title>Marinilabilia rubrum sp. nov., isolated from saltern sediment.</title>
        <authorList>
            <person name="Zhang R."/>
        </authorList>
    </citation>
    <scope>NUCLEOTIDE SEQUENCE [LARGE SCALE GENOMIC DNA]</scope>
    <source>
        <strain evidence="7 8">WTE16</strain>
    </source>
</reference>
<dbReference type="SUPFAM" id="SSF55068">
    <property type="entry name" value="Peptide methionine sulfoxide reductase"/>
    <property type="match status" value="1"/>
</dbReference>
<keyword evidence="5" id="KW-0732">Signal</keyword>
<dbReference type="OrthoDB" id="4174719at2"/>
<organism evidence="7 8">
    <name type="scientific">Marinilabilia rubra</name>
    <dbReference type="NCBI Taxonomy" id="2162893"/>
    <lineage>
        <taxon>Bacteria</taxon>
        <taxon>Pseudomonadati</taxon>
        <taxon>Bacteroidota</taxon>
        <taxon>Bacteroidia</taxon>
        <taxon>Marinilabiliales</taxon>
        <taxon>Marinilabiliaceae</taxon>
        <taxon>Marinilabilia</taxon>
    </lineage>
</organism>
<dbReference type="RefSeq" id="WP_109263040.1">
    <property type="nucleotide sequence ID" value="NZ_QEWP01000002.1"/>
</dbReference>
<keyword evidence="1 4" id="KW-0560">Oxidoreductase</keyword>
<dbReference type="InterPro" id="IPR002569">
    <property type="entry name" value="Met_Sox_Rdtase_MsrA_dom"/>
</dbReference>
<evidence type="ECO:0000256" key="5">
    <source>
        <dbReference type="SAM" id="SignalP"/>
    </source>
</evidence>
<comment type="function">
    <text evidence="4">Has an important function as a repair enzyme for proteins that have been inactivated by oxidation. Catalyzes the reversible oxidation-reduction of methionine sulfoxide in proteins to methionine.</text>
</comment>
<name>A0A2U2BC74_9BACT</name>
<dbReference type="GO" id="GO:0033744">
    <property type="term" value="F:L-methionine:thioredoxin-disulfide S-oxidoreductase activity"/>
    <property type="evidence" value="ECO:0007669"/>
    <property type="project" value="RHEA"/>
</dbReference>